<dbReference type="PANTHER" id="PTHR33609">
    <property type="entry name" value="LOW CALCIUM RESPONSE LOCUS PROTEIN S"/>
    <property type="match status" value="1"/>
</dbReference>
<dbReference type="AlphaFoldDB" id="A0A2Z5N6Y8"/>
<dbReference type="Pfam" id="PF01527">
    <property type="entry name" value="HTH_Tnp_1"/>
    <property type="match status" value="1"/>
</dbReference>
<dbReference type="GO" id="GO:0004803">
    <property type="term" value="F:transposase activity"/>
    <property type="evidence" value="ECO:0007669"/>
    <property type="project" value="InterPro"/>
</dbReference>
<evidence type="ECO:0000313" key="2">
    <source>
        <dbReference type="Proteomes" id="UP000253104"/>
    </source>
</evidence>
<proteinExistence type="predicted"/>
<name>A0A2Z5N6Y8_BURPY</name>
<dbReference type="Proteomes" id="UP000253104">
    <property type="component" value="Chromosome mHSR5_B"/>
</dbReference>
<dbReference type="GO" id="GO:0003677">
    <property type="term" value="F:DNA binding"/>
    <property type="evidence" value="ECO:0007669"/>
    <property type="project" value="InterPro"/>
</dbReference>
<gene>
    <name evidence="1" type="ORF">CUJ89_32215</name>
</gene>
<reference evidence="1 2" key="1">
    <citation type="journal article" date="2018" name="ISME J.">
        <title>Involvement of Burkholderiaceae and sulfurous volatiles in disease-suppressive soils.</title>
        <authorList>
            <person name="Carrion V.J."/>
            <person name="Cordovez V."/>
            <person name="Tyc O."/>
            <person name="Etalo D.W."/>
            <person name="de Bruijn I."/>
            <person name="de Jager V.C."/>
            <person name="Medema M.H."/>
            <person name="Eberl L."/>
            <person name="Raaijmakers J.M."/>
        </authorList>
    </citation>
    <scope>NUCLEOTIDE SEQUENCE [LARGE SCALE GENOMIC DNA]</scope>
    <source>
        <strain evidence="2">mHSR5</strain>
    </source>
</reference>
<dbReference type="InterPro" id="IPR009057">
    <property type="entry name" value="Homeodomain-like_sf"/>
</dbReference>
<dbReference type="InterPro" id="IPR002514">
    <property type="entry name" value="Transposase_8"/>
</dbReference>
<protein>
    <recommendedName>
        <fullName evidence="3">Transposase</fullName>
    </recommendedName>
</protein>
<dbReference type="GO" id="GO:0006313">
    <property type="term" value="P:DNA transposition"/>
    <property type="evidence" value="ECO:0007669"/>
    <property type="project" value="InterPro"/>
</dbReference>
<organism evidence="1 2">
    <name type="scientific">Burkholderia pyrrocinia</name>
    <name type="common">Pseudomonas pyrrocinia</name>
    <dbReference type="NCBI Taxonomy" id="60550"/>
    <lineage>
        <taxon>Bacteria</taxon>
        <taxon>Pseudomonadati</taxon>
        <taxon>Pseudomonadota</taxon>
        <taxon>Betaproteobacteria</taxon>
        <taxon>Burkholderiales</taxon>
        <taxon>Burkholderiaceae</taxon>
        <taxon>Burkholderia</taxon>
        <taxon>Burkholderia cepacia complex</taxon>
    </lineage>
</organism>
<sequence>MTLAKVTFEEDVRMRKRFTEEQIIGFLREAKAGEAVQYLCRTYGFSDTSFYSWRAKFGVKDGVESQRVKDLETENDRLRKLLAEALAKLGASGIAIDDV</sequence>
<evidence type="ECO:0008006" key="3">
    <source>
        <dbReference type="Google" id="ProtNLM"/>
    </source>
</evidence>
<accession>A0A2Z5N6Y8</accession>
<dbReference type="InterPro" id="IPR052546">
    <property type="entry name" value="Transposase_8_domain"/>
</dbReference>
<dbReference type="SUPFAM" id="SSF46689">
    <property type="entry name" value="Homeodomain-like"/>
    <property type="match status" value="1"/>
</dbReference>
<dbReference type="EMBL" id="CP024903">
    <property type="protein sequence ID" value="AXF24896.1"/>
    <property type="molecule type" value="Genomic_DNA"/>
</dbReference>
<dbReference type="PANTHER" id="PTHR33609:SF1">
    <property type="entry name" value="TRANSPOSASE"/>
    <property type="match status" value="1"/>
</dbReference>
<evidence type="ECO:0000313" key="1">
    <source>
        <dbReference type="EMBL" id="AXF24896.1"/>
    </source>
</evidence>
<dbReference type="OrthoDB" id="9816028at2"/>